<dbReference type="Gene3D" id="1.25.40.10">
    <property type="entry name" value="Tetratricopeptide repeat domain"/>
    <property type="match status" value="1"/>
</dbReference>
<evidence type="ECO:0000256" key="5">
    <source>
        <dbReference type="PROSITE-ProRule" id="PRU00339"/>
    </source>
</evidence>
<dbReference type="InterPro" id="IPR051966">
    <property type="entry name" value="RPAP3"/>
</dbReference>
<name>A0A9N9BSL1_9GLOM</name>
<keyword evidence="8" id="KW-1185">Reference proteome</keyword>
<comment type="similarity">
    <text evidence="3">Belongs to the RPAP3 family.</text>
</comment>
<dbReference type="PROSITE" id="PS50293">
    <property type="entry name" value="TPR_REGION"/>
    <property type="match status" value="1"/>
</dbReference>
<evidence type="ECO:0000313" key="7">
    <source>
        <dbReference type="EMBL" id="CAG8574620.1"/>
    </source>
</evidence>
<dbReference type="EMBL" id="CAJVPV010004507">
    <property type="protein sequence ID" value="CAG8574620.1"/>
    <property type="molecule type" value="Genomic_DNA"/>
</dbReference>
<organism evidence="7 8">
    <name type="scientific">Acaulospora morrowiae</name>
    <dbReference type="NCBI Taxonomy" id="94023"/>
    <lineage>
        <taxon>Eukaryota</taxon>
        <taxon>Fungi</taxon>
        <taxon>Fungi incertae sedis</taxon>
        <taxon>Mucoromycota</taxon>
        <taxon>Glomeromycotina</taxon>
        <taxon>Glomeromycetes</taxon>
        <taxon>Diversisporales</taxon>
        <taxon>Acaulosporaceae</taxon>
        <taxon>Acaulospora</taxon>
    </lineage>
</organism>
<evidence type="ECO:0000256" key="3">
    <source>
        <dbReference type="ARBA" id="ARBA00038275"/>
    </source>
</evidence>
<dbReference type="PANTHER" id="PTHR46423:SF1">
    <property type="entry name" value="RNA POLYMERASE II-ASSOCIATED PROTEIN 3"/>
    <property type="match status" value="1"/>
</dbReference>
<dbReference type="Pfam" id="PF13877">
    <property type="entry name" value="RPAP3_C"/>
    <property type="match status" value="1"/>
</dbReference>
<dbReference type="InterPro" id="IPR025986">
    <property type="entry name" value="RPAP3-like_C"/>
</dbReference>
<dbReference type="SUPFAM" id="SSF48452">
    <property type="entry name" value="TPR-like"/>
    <property type="match status" value="1"/>
</dbReference>
<proteinExistence type="inferred from homology"/>
<accession>A0A9N9BSL1</accession>
<dbReference type="Pfam" id="PF13414">
    <property type="entry name" value="TPR_11"/>
    <property type="match status" value="1"/>
</dbReference>
<feature type="repeat" description="TPR" evidence="5">
    <location>
        <begin position="36"/>
        <end position="69"/>
    </location>
</feature>
<comment type="caution">
    <text evidence="7">The sequence shown here is derived from an EMBL/GenBank/DDBJ whole genome shotgun (WGS) entry which is preliminary data.</text>
</comment>
<dbReference type="Proteomes" id="UP000789342">
    <property type="component" value="Unassembled WGS sequence"/>
</dbReference>
<keyword evidence="2 5" id="KW-0802">TPR repeat</keyword>
<evidence type="ECO:0000313" key="8">
    <source>
        <dbReference type="Proteomes" id="UP000789342"/>
    </source>
</evidence>
<dbReference type="GO" id="GO:0101031">
    <property type="term" value="C:protein folding chaperone complex"/>
    <property type="evidence" value="ECO:0007669"/>
    <property type="project" value="TreeGrafter"/>
</dbReference>
<dbReference type="OrthoDB" id="629492at2759"/>
<dbReference type="SMART" id="SM00028">
    <property type="entry name" value="TPR"/>
    <property type="match status" value="3"/>
</dbReference>
<dbReference type="InterPro" id="IPR019734">
    <property type="entry name" value="TPR_rpt"/>
</dbReference>
<feature type="domain" description="RNA-polymerase II-associated protein 3-like C-terminal" evidence="6">
    <location>
        <begin position="253"/>
        <end position="354"/>
    </location>
</feature>
<dbReference type="PANTHER" id="PTHR46423">
    <property type="entry name" value="RNA POLYMERASE II-ASSOCIATED PROTEIN 3"/>
    <property type="match status" value="1"/>
</dbReference>
<dbReference type="InterPro" id="IPR011990">
    <property type="entry name" value="TPR-like_helical_dom_sf"/>
</dbReference>
<evidence type="ECO:0000256" key="4">
    <source>
        <dbReference type="ARBA" id="ARBA00040133"/>
    </source>
</evidence>
<keyword evidence="1" id="KW-0677">Repeat</keyword>
<dbReference type="AlphaFoldDB" id="A0A9N9BSL1"/>
<reference evidence="7" key="1">
    <citation type="submission" date="2021-06" db="EMBL/GenBank/DDBJ databases">
        <authorList>
            <person name="Kallberg Y."/>
            <person name="Tangrot J."/>
            <person name="Rosling A."/>
        </authorList>
    </citation>
    <scope>NUCLEOTIDE SEQUENCE</scope>
    <source>
        <strain evidence="7">CL551</strain>
    </source>
</reference>
<evidence type="ECO:0000256" key="2">
    <source>
        <dbReference type="ARBA" id="ARBA00022803"/>
    </source>
</evidence>
<dbReference type="PROSITE" id="PS50005">
    <property type="entry name" value="TPR"/>
    <property type="match status" value="1"/>
</dbReference>
<evidence type="ECO:0000259" key="6">
    <source>
        <dbReference type="Pfam" id="PF13877"/>
    </source>
</evidence>
<gene>
    <name evidence="7" type="ORF">AMORRO_LOCUS6635</name>
</gene>
<protein>
    <recommendedName>
        <fullName evidence="4">RNA polymerase II-associated protein 3</fullName>
    </recommendedName>
</protein>
<sequence>MSINSVIKSRIMNTAASMSLRQTDRKGKKTLRIEQALKEKEMGNAFFKKGNYTKAIDHYGKAMELDPKEAVFVINRAMAYLKLKKWIEAENDCTRGLLLHPDNVKALWRRGIARREMGKLGEAKKGGGYLEDALKLEPNEDAINEEYSRVMDALKMVRKDEIFICAASTPPTPLEPQAEEKEIPRDISASDTAKTNADGSIPRRRLTVEEVEIDEDEHIIESAKKLQITKKEENESKQELPVSTRTIHQKIDKPRTMIEFERDWNRYQSNDEELYNFIKVIPPDNYSTLFSEFFGADHLSRIIVILKDFFLTRNTNYKSKLSRDSVNDVYDILYHLSRVERFDIILMFLENKDRQVLEEMFRTLIETSKNQQNGDKQKLTNVSLQEVVNLTKAYGIKGL</sequence>
<evidence type="ECO:0000256" key="1">
    <source>
        <dbReference type="ARBA" id="ARBA00022737"/>
    </source>
</evidence>